<dbReference type="OrthoDB" id="9780153at2"/>
<evidence type="ECO:0000313" key="8">
    <source>
        <dbReference type="EMBL" id="RTE11153.1"/>
    </source>
</evidence>
<dbReference type="CDD" id="cd17535">
    <property type="entry name" value="REC_NarL-like"/>
    <property type="match status" value="1"/>
</dbReference>
<dbReference type="Proteomes" id="UP000276128">
    <property type="component" value="Unassembled WGS sequence"/>
</dbReference>
<dbReference type="PANTHER" id="PTHR43214:SF24">
    <property type="entry name" value="TRANSCRIPTIONAL REGULATORY PROTEIN NARL-RELATED"/>
    <property type="match status" value="1"/>
</dbReference>
<dbReference type="GO" id="GO:0000160">
    <property type="term" value="P:phosphorelay signal transduction system"/>
    <property type="evidence" value="ECO:0007669"/>
    <property type="project" value="InterPro"/>
</dbReference>
<evidence type="ECO:0000256" key="3">
    <source>
        <dbReference type="ARBA" id="ARBA00023125"/>
    </source>
</evidence>
<evidence type="ECO:0000256" key="5">
    <source>
        <dbReference type="PROSITE-ProRule" id="PRU00169"/>
    </source>
</evidence>
<dbReference type="SMART" id="SM00421">
    <property type="entry name" value="HTH_LUXR"/>
    <property type="match status" value="1"/>
</dbReference>
<protein>
    <submittedName>
        <fullName evidence="8">Response regulator transcription factor</fullName>
    </submittedName>
</protein>
<keyword evidence="3" id="KW-0238">DNA-binding</keyword>
<dbReference type="PROSITE" id="PS00622">
    <property type="entry name" value="HTH_LUXR_1"/>
    <property type="match status" value="1"/>
</dbReference>
<reference evidence="8 9" key="1">
    <citation type="submission" date="2018-12" db="EMBL/GenBank/DDBJ databases">
        <title>Bacillus ochoae sp. nov., Paenibacillus whitsoniae sp. nov., Paenibacillus spiritus sp. nov. Isolated from the Mars Exploration Rover during spacecraft assembly.</title>
        <authorList>
            <person name="Seuylemezian A."/>
            <person name="Vaishampayan P."/>
        </authorList>
    </citation>
    <scope>NUCLEOTIDE SEQUENCE [LARGE SCALE GENOMIC DNA]</scope>
    <source>
        <strain evidence="8 9">MER 54</strain>
    </source>
</reference>
<dbReference type="PRINTS" id="PR00038">
    <property type="entry name" value="HTHLUXR"/>
</dbReference>
<keyword evidence="4" id="KW-0804">Transcription</keyword>
<dbReference type="AlphaFoldDB" id="A0A3S0CXQ4"/>
<evidence type="ECO:0000259" key="7">
    <source>
        <dbReference type="PROSITE" id="PS50110"/>
    </source>
</evidence>
<dbReference type="Pfam" id="PF00072">
    <property type="entry name" value="Response_reg"/>
    <property type="match status" value="1"/>
</dbReference>
<gene>
    <name evidence="8" type="ORF">EJQ19_03640</name>
</gene>
<feature type="modified residue" description="4-aspartylphosphate" evidence="5">
    <location>
        <position position="59"/>
    </location>
</feature>
<dbReference type="GO" id="GO:0003677">
    <property type="term" value="F:DNA binding"/>
    <property type="evidence" value="ECO:0007669"/>
    <property type="project" value="UniProtKB-KW"/>
</dbReference>
<evidence type="ECO:0000256" key="4">
    <source>
        <dbReference type="ARBA" id="ARBA00023163"/>
    </source>
</evidence>
<organism evidence="8 9">
    <name type="scientific">Paenibacillus whitsoniae</name>
    <dbReference type="NCBI Taxonomy" id="2496558"/>
    <lineage>
        <taxon>Bacteria</taxon>
        <taxon>Bacillati</taxon>
        <taxon>Bacillota</taxon>
        <taxon>Bacilli</taxon>
        <taxon>Bacillales</taxon>
        <taxon>Paenibacillaceae</taxon>
        <taxon>Paenibacillus</taxon>
    </lineage>
</organism>
<dbReference type="EMBL" id="RXHU01000012">
    <property type="protein sequence ID" value="RTE11153.1"/>
    <property type="molecule type" value="Genomic_DNA"/>
</dbReference>
<keyword evidence="9" id="KW-1185">Reference proteome</keyword>
<dbReference type="CDD" id="cd06170">
    <property type="entry name" value="LuxR_C_like"/>
    <property type="match status" value="1"/>
</dbReference>
<dbReference type="Gene3D" id="3.40.50.2300">
    <property type="match status" value="1"/>
</dbReference>
<dbReference type="InterPro" id="IPR058245">
    <property type="entry name" value="NreC/VraR/RcsB-like_REC"/>
</dbReference>
<keyword evidence="2" id="KW-0805">Transcription regulation</keyword>
<dbReference type="PROSITE" id="PS50043">
    <property type="entry name" value="HTH_LUXR_2"/>
    <property type="match status" value="1"/>
</dbReference>
<keyword evidence="1 5" id="KW-0597">Phosphoprotein</keyword>
<name>A0A3S0CXQ4_9BACL</name>
<evidence type="ECO:0000259" key="6">
    <source>
        <dbReference type="PROSITE" id="PS50043"/>
    </source>
</evidence>
<dbReference type="RefSeq" id="WP_126139835.1">
    <property type="nucleotide sequence ID" value="NZ_RXHU01000012.1"/>
</dbReference>
<evidence type="ECO:0000256" key="1">
    <source>
        <dbReference type="ARBA" id="ARBA00022553"/>
    </source>
</evidence>
<dbReference type="SUPFAM" id="SSF46894">
    <property type="entry name" value="C-terminal effector domain of the bipartite response regulators"/>
    <property type="match status" value="1"/>
</dbReference>
<feature type="domain" description="HTH luxR-type" evidence="6">
    <location>
        <begin position="154"/>
        <end position="219"/>
    </location>
</feature>
<evidence type="ECO:0000256" key="2">
    <source>
        <dbReference type="ARBA" id="ARBA00023015"/>
    </source>
</evidence>
<dbReference type="Pfam" id="PF00196">
    <property type="entry name" value="GerE"/>
    <property type="match status" value="1"/>
</dbReference>
<evidence type="ECO:0000313" key="9">
    <source>
        <dbReference type="Proteomes" id="UP000276128"/>
    </source>
</evidence>
<dbReference type="PANTHER" id="PTHR43214">
    <property type="entry name" value="TWO-COMPONENT RESPONSE REGULATOR"/>
    <property type="match status" value="1"/>
</dbReference>
<dbReference type="InterPro" id="IPR011006">
    <property type="entry name" value="CheY-like_superfamily"/>
</dbReference>
<feature type="domain" description="Response regulatory" evidence="7">
    <location>
        <begin position="8"/>
        <end position="124"/>
    </location>
</feature>
<dbReference type="InterPro" id="IPR016032">
    <property type="entry name" value="Sig_transdc_resp-reg_C-effctor"/>
</dbReference>
<sequence>MNPSTTIQVMLVDDQTLIRQGFGYVIGVQPDMALVGEAADGEEAVKLALAAEPDVILMDVQMPRMTGIQATQAILAQRPQTKIVILTTFNDEAYIYEGIRAGAVGYLLKDADTEDMLATVRAVYRGEAVFRSGLAAHVLTKLATSTAAAVPAQQTELAEPLTPREKDILQEMAYGLRNDQIAAKLFISEGTVKTHVHHILQKLGAEDRTQAVVYALRNGLAQ</sequence>
<comment type="caution">
    <text evidence="8">The sequence shown here is derived from an EMBL/GenBank/DDBJ whole genome shotgun (WGS) entry which is preliminary data.</text>
</comment>
<dbReference type="SUPFAM" id="SSF52172">
    <property type="entry name" value="CheY-like"/>
    <property type="match status" value="1"/>
</dbReference>
<proteinExistence type="predicted"/>
<dbReference type="InterPro" id="IPR000792">
    <property type="entry name" value="Tscrpt_reg_LuxR_C"/>
</dbReference>
<dbReference type="SMART" id="SM00448">
    <property type="entry name" value="REC"/>
    <property type="match status" value="1"/>
</dbReference>
<dbReference type="PROSITE" id="PS50110">
    <property type="entry name" value="RESPONSE_REGULATORY"/>
    <property type="match status" value="1"/>
</dbReference>
<dbReference type="GO" id="GO:0006355">
    <property type="term" value="P:regulation of DNA-templated transcription"/>
    <property type="evidence" value="ECO:0007669"/>
    <property type="project" value="InterPro"/>
</dbReference>
<accession>A0A3S0CXQ4</accession>
<dbReference type="InterPro" id="IPR001789">
    <property type="entry name" value="Sig_transdc_resp-reg_receiver"/>
</dbReference>
<dbReference type="InterPro" id="IPR039420">
    <property type="entry name" value="WalR-like"/>
</dbReference>